<comment type="caution">
    <text evidence="1">The sequence shown here is derived from an EMBL/GenBank/DDBJ whole genome shotgun (WGS) entry which is preliminary data.</text>
</comment>
<dbReference type="Proteomes" id="UP001358586">
    <property type="component" value="Chromosome 10"/>
</dbReference>
<evidence type="ECO:0000313" key="2">
    <source>
        <dbReference type="Proteomes" id="UP001358586"/>
    </source>
</evidence>
<gene>
    <name evidence="1" type="ORF">PVK06_033975</name>
</gene>
<name>A0ABR0NCZ5_GOSAR</name>
<dbReference type="EMBL" id="JARKNE010000010">
    <property type="protein sequence ID" value="KAK5792849.1"/>
    <property type="molecule type" value="Genomic_DNA"/>
</dbReference>
<proteinExistence type="predicted"/>
<keyword evidence="2" id="KW-1185">Reference proteome</keyword>
<accession>A0ABR0NCZ5</accession>
<reference evidence="1 2" key="1">
    <citation type="submission" date="2023-03" db="EMBL/GenBank/DDBJ databases">
        <title>WGS of Gossypium arboreum.</title>
        <authorList>
            <person name="Yu D."/>
        </authorList>
    </citation>
    <scope>NUCLEOTIDE SEQUENCE [LARGE SCALE GENOMIC DNA]</scope>
    <source>
        <tissue evidence="1">Leaf</tissue>
    </source>
</reference>
<sequence length="89" mass="10425">MSQIWWTNNEKTRGWNMMAWDRLCYPKGIGAIGFRDMHLFNLALLGRQAWRLINFNGTLCFKMWSAKYFPEGDVFKPKLCDNCCLLGLA</sequence>
<protein>
    <submittedName>
        <fullName evidence="1">Uncharacterized protein</fullName>
    </submittedName>
</protein>
<organism evidence="1 2">
    <name type="scientific">Gossypium arboreum</name>
    <name type="common">Tree cotton</name>
    <name type="synonym">Gossypium nanking</name>
    <dbReference type="NCBI Taxonomy" id="29729"/>
    <lineage>
        <taxon>Eukaryota</taxon>
        <taxon>Viridiplantae</taxon>
        <taxon>Streptophyta</taxon>
        <taxon>Embryophyta</taxon>
        <taxon>Tracheophyta</taxon>
        <taxon>Spermatophyta</taxon>
        <taxon>Magnoliopsida</taxon>
        <taxon>eudicotyledons</taxon>
        <taxon>Gunneridae</taxon>
        <taxon>Pentapetalae</taxon>
        <taxon>rosids</taxon>
        <taxon>malvids</taxon>
        <taxon>Malvales</taxon>
        <taxon>Malvaceae</taxon>
        <taxon>Malvoideae</taxon>
        <taxon>Gossypium</taxon>
    </lineage>
</organism>
<evidence type="ECO:0000313" key="1">
    <source>
        <dbReference type="EMBL" id="KAK5792849.1"/>
    </source>
</evidence>